<evidence type="ECO:0000256" key="10">
    <source>
        <dbReference type="ARBA" id="ARBA00023268"/>
    </source>
</evidence>
<evidence type="ECO:0000256" key="7">
    <source>
        <dbReference type="ARBA" id="ARBA00022741"/>
    </source>
</evidence>
<dbReference type="Proteomes" id="UP000281975">
    <property type="component" value="Unassembled WGS sequence"/>
</dbReference>
<dbReference type="InterPro" id="IPR011611">
    <property type="entry name" value="PfkB_dom"/>
</dbReference>
<keyword evidence="11 16" id="KW-0119">Carbohydrate metabolism</keyword>
<dbReference type="OrthoDB" id="9802794at2"/>
<evidence type="ECO:0000256" key="8">
    <source>
        <dbReference type="ARBA" id="ARBA00022777"/>
    </source>
</evidence>
<evidence type="ECO:0000256" key="3">
    <source>
        <dbReference type="ARBA" id="ARBA00004713"/>
    </source>
</evidence>
<dbReference type="SUPFAM" id="SSF53613">
    <property type="entry name" value="Ribokinase-like"/>
    <property type="match status" value="1"/>
</dbReference>
<feature type="domain" description="Carbohydrate kinase PfkB" evidence="17">
    <location>
        <begin position="11"/>
        <end position="302"/>
    </location>
</feature>
<reference evidence="19 20" key="1">
    <citation type="submission" date="2018-10" db="EMBL/GenBank/DDBJ databases">
        <title>Genomic Encyclopedia of Type Strains, Phase IV (KMG-IV): sequencing the most valuable type-strain genomes for metagenomic binning, comparative biology and taxonomic classification.</title>
        <authorList>
            <person name="Goeker M."/>
        </authorList>
    </citation>
    <scope>NUCLEOTIDE SEQUENCE [LARGE SCALE GENOMIC DNA]</scope>
    <source>
        <strain evidence="19 20">DSM 23229</strain>
    </source>
</reference>
<dbReference type="GO" id="GO:0033785">
    <property type="term" value="F:heptose 7-phosphate kinase activity"/>
    <property type="evidence" value="ECO:0007669"/>
    <property type="project" value="UniProtKB-UniRule"/>
</dbReference>
<dbReference type="CDD" id="cd01172">
    <property type="entry name" value="RfaE_like"/>
    <property type="match status" value="1"/>
</dbReference>
<comment type="pathway">
    <text evidence="16">Nucleotide-sugar biosynthesis; ADP-L-glycero-beta-D-manno-heptose biosynthesis; ADP-L-glycero-beta-D-manno-heptose from D-glycero-beta-D-manno-heptose 7-phosphate: step 1/4.</text>
</comment>
<feature type="active site" evidence="16">
    <location>
        <position position="264"/>
    </location>
</feature>
<evidence type="ECO:0000256" key="15">
    <source>
        <dbReference type="ARBA" id="ARBA00061122"/>
    </source>
</evidence>
<dbReference type="SUPFAM" id="SSF52374">
    <property type="entry name" value="Nucleotidylyl transferase"/>
    <property type="match status" value="1"/>
</dbReference>
<dbReference type="UniPathway" id="UPA00356">
    <property type="reaction ID" value="UER00437"/>
</dbReference>
<evidence type="ECO:0000256" key="14">
    <source>
        <dbReference type="ARBA" id="ARBA00060955"/>
    </source>
</evidence>
<dbReference type="FunFam" id="3.40.50.620:FF:000028">
    <property type="entry name" value="Bifunctional protein HldE"/>
    <property type="match status" value="1"/>
</dbReference>
<evidence type="ECO:0000256" key="2">
    <source>
        <dbReference type="ARBA" id="ARBA00003753"/>
    </source>
</evidence>
<evidence type="ECO:0000256" key="13">
    <source>
        <dbReference type="ARBA" id="ARBA00052873"/>
    </source>
</evidence>
<feature type="region of interest" description="Ribokinase" evidence="16">
    <location>
        <begin position="1"/>
        <end position="318"/>
    </location>
</feature>
<dbReference type="UniPathway" id="UPA00958"/>
<comment type="function">
    <text evidence="2 16">Catalyzes the ADP transfer from ATP to D-glycero-beta-D-manno-heptose 1-phosphate, yielding ADP-D-glycero-beta-D-manno-heptose.</text>
</comment>
<evidence type="ECO:0000256" key="12">
    <source>
        <dbReference type="ARBA" id="ARBA00047428"/>
    </source>
</evidence>
<accession>A0A420X0R0</accession>
<dbReference type="GO" id="GO:0005524">
    <property type="term" value="F:ATP binding"/>
    <property type="evidence" value="ECO:0007669"/>
    <property type="project" value="UniProtKB-UniRule"/>
</dbReference>
<keyword evidence="5 16" id="KW-0808">Transferase</keyword>
<evidence type="ECO:0000256" key="11">
    <source>
        <dbReference type="ARBA" id="ARBA00023277"/>
    </source>
</evidence>
<dbReference type="NCBIfam" id="TIGR02199">
    <property type="entry name" value="rfaE_dom_II"/>
    <property type="match status" value="1"/>
</dbReference>
<comment type="function">
    <text evidence="1 16">Catalyzes the phosphorylation of D-glycero-D-manno-heptose 7-phosphate at the C-1 position to selectively form D-glycero-beta-D-manno-heptose-1,7-bisphosphate.</text>
</comment>
<evidence type="ECO:0000256" key="6">
    <source>
        <dbReference type="ARBA" id="ARBA00022695"/>
    </source>
</evidence>
<keyword evidence="9 16" id="KW-0067">ATP-binding</keyword>
<dbReference type="InterPro" id="IPR011913">
    <property type="entry name" value="RfaE_dom_I"/>
</dbReference>
<dbReference type="InterPro" id="IPR004821">
    <property type="entry name" value="Cyt_trans-like"/>
</dbReference>
<keyword evidence="7 16" id="KW-0547">Nucleotide-binding</keyword>
<dbReference type="FunFam" id="3.40.1190.20:FF:000002">
    <property type="entry name" value="Bifunctional protein HldE"/>
    <property type="match status" value="1"/>
</dbReference>
<comment type="pathway">
    <text evidence="16">Nucleotide-sugar biosynthesis; ADP-L-glycero-beta-D-manno-heptose biosynthesis; ADP-L-glycero-beta-D-manno-heptose from D-glycero-beta-D-manno-heptose 7-phosphate: step 3/4.</text>
</comment>
<dbReference type="NCBIfam" id="NF008454">
    <property type="entry name" value="PRK11316.1"/>
    <property type="match status" value="1"/>
</dbReference>
<comment type="similarity">
    <text evidence="15 16">In the C-terminal section; belongs to the cytidylyltransferase family.</text>
</comment>
<evidence type="ECO:0000256" key="4">
    <source>
        <dbReference type="ARBA" id="ARBA00011738"/>
    </source>
</evidence>
<dbReference type="GO" id="GO:0005829">
    <property type="term" value="C:cytosol"/>
    <property type="evidence" value="ECO:0007669"/>
    <property type="project" value="TreeGrafter"/>
</dbReference>
<feature type="domain" description="Cytidyltransferase-like" evidence="18">
    <location>
        <begin position="344"/>
        <end position="435"/>
    </location>
</feature>
<feature type="region of interest" description="Cytidylyltransferase" evidence="16">
    <location>
        <begin position="344"/>
        <end position="476"/>
    </location>
</feature>
<evidence type="ECO:0000259" key="18">
    <source>
        <dbReference type="Pfam" id="PF01467"/>
    </source>
</evidence>
<feature type="binding site" evidence="16">
    <location>
        <begin position="195"/>
        <end position="198"/>
    </location>
    <ligand>
        <name>ATP</name>
        <dbReference type="ChEBI" id="CHEBI:30616"/>
    </ligand>
</feature>
<comment type="similarity">
    <text evidence="14 16">In the N-terminal section; belongs to the carbohydrate kinase PfkB family.</text>
</comment>
<dbReference type="PROSITE" id="PS00583">
    <property type="entry name" value="PFKB_KINASES_1"/>
    <property type="match status" value="1"/>
</dbReference>
<dbReference type="RefSeq" id="WP_121170321.1">
    <property type="nucleotide sequence ID" value="NZ_RBIN01000001.1"/>
</dbReference>
<dbReference type="Gene3D" id="3.40.1190.20">
    <property type="match status" value="1"/>
</dbReference>
<dbReference type="InterPro" id="IPR014729">
    <property type="entry name" value="Rossmann-like_a/b/a_fold"/>
</dbReference>
<keyword evidence="20" id="KW-1185">Reference proteome</keyword>
<dbReference type="InterPro" id="IPR029056">
    <property type="entry name" value="Ribokinase-like"/>
</dbReference>
<proteinExistence type="inferred from homology"/>
<organism evidence="19 20">
    <name type="scientific">Kushneria sinocarnis</name>
    <dbReference type="NCBI Taxonomy" id="595502"/>
    <lineage>
        <taxon>Bacteria</taxon>
        <taxon>Pseudomonadati</taxon>
        <taxon>Pseudomonadota</taxon>
        <taxon>Gammaproteobacteria</taxon>
        <taxon>Oceanospirillales</taxon>
        <taxon>Halomonadaceae</taxon>
        <taxon>Kushneria</taxon>
    </lineage>
</organism>
<dbReference type="Pfam" id="PF00294">
    <property type="entry name" value="PfkB"/>
    <property type="match status" value="1"/>
</dbReference>
<keyword evidence="8 16" id="KW-0418">Kinase</keyword>
<dbReference type="Gene3D" id="3.40.50.620">
    <property type="entry name" value="HUPs"/>
    <property type="match status" value="1"/>
</dbReference>
<dbReference type="NCBIfam" id="TIGR00125">
    <property type="entry name" value="cyt_tran_rel"/>
    <property type="match status" value="1"/>
</dbReference>
<dbReference type="HAMAP" id="MF_01603">
    <property type="entry name" value="HldE"/>
    <property type="match status" value="1"/>
</dbReference>
<dbReference type="Pfam" id="PF01467">
    <property type="entry name" value="CTP_transf_like"/>
    <property type="match status" value="1"/>
</dbReference>
<dbReference type="GO" id="GO:0009244">
    <property type="term" value="P:lipopolysaccharide core region biosynthetic process"/>
    <property type="evidence" value="ECO:0007669"/>
    <property type="project" value="UniProtKB-UniPathway"/>
</dbReference>
<dbReference type="EC" id="2.7.1.167" evidence="16"/>
<keyword evidence="6 16" id="KW-0548">Nucleotidyltransferase</keyword>
<dbReference type="InterPro" id="IPR023030">
    <property type="entry name" value="Bifunc_HldE"/>
</dbReference>
<dbReference type="PANTHER" id="PTHR46969">
    <property type="entry name" value="BIFUNCTIONAL PROTEIN HLDE"/>
    <property type="match status" value="1"/>
</dbReference>
<name>A0A420X0R0_9GAMM</name>
<comment type="catalytic activity">
    <reaction evidence="12 16">
        <text>D-glycero-beta-D-manno-heptose 1-phosphate + ATP + H(+) = ADP-D-glycero-beta-D-manno-heptose + diphosphate</text>
        <dbReference type="Rhea" id="RHEA:27465"/>
        <dbReference type="ChEBI" id="CHEBI:15378"/>
        <dbReference type="ChEBI" id="CHEBI:30616"/>
        <dbReference type="ChEBI" id="CHEBI:33019"/>
        <dbReference type="ChEBI" id="CHEBI:59967"/>
        <dbReference type="ChEBI" id="CHEBI:61593"/>
        <dbReference type="EC" id="2.7.7.70"/>
    </reaction>
</comment>
<dbReference type="InterPro" id="IPR011914">
    <property type="entry name" value="RfaE_dom_II"/>
</dbReference>
<protein>
    <recommendedName>
        <fullName evidence="16">Bifunctional protein HldE</fullName>
    </recommendedName>
    <domain>
        <recommendedName>
            <fullName evidence="16">D-beta-D-heptose 7-phosphate kinase</fullName>
            <ecNumber evidence="16">2.7.1.167</ecNumber>
        </recommendedName>
        <alternativeName>
            <fullName evidence="16">D-beta-D-heptose 7-phosphotransferase</fullName>
        </alternativeName>
        <alternativeName>
            <fullName evidence="16">D-glycero-beta-D-manno-heptose-7-phosphate kinase</fullName>
        </alternativeName>
    </domain>
    <domain>
        <recommendedName>
            <fullName evidence="16">D-beta-D-heptose 1-phosphate adenylyltransferase</fullName>
            <ecNumber evidence="16">2.7.7.70</ecNumber>
        </recommendedName>
        <alternativeName>
            <fullName evidence="16">D-glycero-beta-D-manno-heptose 1-phosphate adenylyltransferase</fullName>
        </alternativeName>
    </domain>
</protein>
<dbReference type="InterPro" id="IPR002173">
    <property type="entry name" value="Carboh/pur_kinase_PfkB_CS"/>
</dbReference>
<dbReference type="NCBIfam" id="TIGR02198">
    <property type="entry name" value="rfaE_dom_I"/>
    <property type="match status" value="1"/>
</dbReference>
<dbReference type="AlphaFoldDB" id="A0A420X0R0"/>
<evidence type="ECO:0000256" key="5">
    <source>
        <dbReference type="ARBA" id="ARBA00022679"/>
    </source>
</evidence>
<keyword evidence="10 16" id="KW-0511">Multifunctional enzyme</keyword>
<gene>
    <name evidence="16" type="primary">hldE</name>
    <name evidence="19" type="ORF">C7446_0148</name>
</gene>
<dbReference type="GO" id="GO:0033786">
    <property type="term" value="F:heptose-1-phosphate adenylyltransferase activity"/>
    <property type="evidence" value="ECO:0007669"/>
    <property type="project" value="UniProtKB-UniRule"/>
</dbReference>
<dbReference type="GO" id="GO:0016773">
    <property type="term" value="F:phosphotransferase activity, alcohol group as acceptor"/>
    <property type="evidence" value="ECO:0007669"/>
    <property type="project" value="InterPro"/>
</dbReference>
<dbReference type="EC" id="2.7.7.70" evidence="16"/>
<dbReference type="PANTHER" id="PTHR46969:SF1">
    <property type="entry name" value="BIFUNCTIONAL PROTEIN HLDE"/>
    <property type="match status" value="1"/>
</dbReference>
<comment type="caution">
    <text evidence="19">The sequence shown here is derived from an EMBL/GenBank/DDBJ whole genome shotgun (WGS) entry which is preliminary data.</text>
</comment>
<dbReference type="EMBL" id="RBIN01000001">
    <property type="protein sequence ID" value="RKR07337.1"/>
    <property type="molecule type" value="Genomic_DNA"/>
</dbReference>
<dbReference type="GO" id="GO:0097171">
    <property type="term" value="P:ADP-L-glycero-beta-D-manno-heptose biosynthetic process"/>
    <property type="evidence" value="ECO:0007669"/>
    <property type="project" value="UniProtKB-UniPathway"/>
</dbReference>
<evidence type="ECO:0000256" key="1">
    <source>
        <dbReference type="ARBA" id="ARBA00002319"/>
    </source>
</evidence>
<evidence type="ECO:0000313" key="20">
    <source>
        <dbReference type="Proteomes" id="UP000281975"/>
    </source>
</evidence>
<sequence length="476" mass="50830">MKLDLAALERARVVVVGDVMLDRYWHGPTSRISPEAPVPVVRVDETEDRPGGAANVALNIAALGARVGLVGLVGHDDNAAILRERLAVVGIETDFQVSETVPTITKLRVMSRNQQLIRLDFESPLVDVDTTPLERCVERQLEGSGLMIISDYGKGTLSRVQALIAAGRRAGRRVLVDPKGRDFTRYRGASVVTPNLAEFEAVVGPCPDDATLADKGEQLRRELGLEALLVTRSERGMTLIREGRSPLHLPTRAREVYDVTGAGDTVIGVLGLALAAGHDLAEGVVLANLAAGLVVAKPGTATLSVAELYSALQSDHLAEYGITGERALIDAVRAAQARGERVVMTNGCFDILHAGHVAYLEQAAALGDRLIVAVNDDASVARLKGDGRPINPLERRMAVLSGLRAVDWVVAFGEDTPQRLIETVLPDVLVKGGDYQPEEIAGGEAVRRAGGEVRVLGFEDGVSTTAMIATILDRER</sequence>
<evidence type="ECO:0000259" key="17">
    <source>
        <dbReference type="Pfam" id="PF00294"/>
    </source>
</evidence>
<evidence type="ECO:0000313" key="19">
    <source>
        <dbReference type="EMBL" id="RKR07337.1"/>
    </source>
</evidence>
<evidence type="ECO:0000256" key="9">
    <source>
        <dbReference type="ARBA" id="ARBA00022840"/>
    </source>
</evidence>
<comment type="pathway">
    <text evidence="3">Bacterial outer membrane biogenesis; LPS core biosynthesis.</text>
</comment>
<comment type="subunit">
    <text evidence="4 16">Homodimer.</text>
</comment>
<evidence type="ECO:0000256" key="16">
    <source>
        <dbReference type="HAMAP-Rule" id="MF_01603"/>
    </source>
</evidence>
<comment type="catalytic activity">
    <reaction evidence="13 16">
        <text>D-glycero-beta-D-manno-heptose 7-phosphate + ATP = D-glycero-beta-D-manno-heptose 1,7-bisphosphate + ADP + H(+)</text>
        <dbReference type="Rhea" id="RHEA:27473"/>
        <dbReference type="ChEBI" id="CHEBI:15378"/>
        <dbReference type="ChEBI" id="CHEBI:30616"/>
        <dbReference type="ChEBI" id="CHEBI:60204"/>
        <dbReference type="ChEBI" id="CHEBI:60208"/>
        <dbReference type="ChEBI" id="CHEBI:456216"/>
        <dbReference type="EC" id="2.7.1.167"/>
    </reaction>
</comment>